<feature type="compositionally biased region" description="Low complexity" evidence="1">
    <location>
        <begin position="1"/>
        <end position="16"/>
    </location>
</feature>
<dbReference type="EMBL" id="CAEKDK010000008">
    <property type="protein sequence ID" value="CAB4289683.1"/>
    <property type="molecule type" value="Genomic_DNA"/>
</dbReference>
<protein>
    <submittedName>
        <fullName evidence="2">Uncharacterized protein</fullName>
    </submittedName>
</protein>
<dbReference type="Proteomes" id="UP000507222">
    <property type="component" value="Unassembled WGS sequence"/>
</dbReference>
<feature type="compositionally biased region" description="Polar residues" evidence="1">
    <location>
        <begin position="52"/>
        <end position="65"/>
    </location>
</feature>
<accession>A0A6J5VN84</accession>
<reference evidence="2 3" key="1">
    <citation type="submission" date="2020-05" db="EMBL/GenBank/DDBJ databases">
        <authorList>
            <person name="Campoy J."/>
            <person name="Schneeberger K."/>
            <person name="Spophaly S."/>
        </authorList>
    </citation>
    <scope>NUCLEOTIDE SEQUENCE [LARGE SCALE GENOMIC DNA]</scope>
    <source>
        <strain evidence="2">PruArmRojPasFocal</strain>
    </source>
</reference>
<evidence type="ECO:0000313" key="2">
    <source>
        <dbReference type="EMBL" id="CAB4289683.1"/>
    </source>
</evidence>
<feature type="region of interest" description="Disordered" evidence="1">
    <location>
        <begin position="1"/>
        <end position="65"/>
    </location>
</feature>
<feature type="compositionally biased region" description="Low complexity" evidence="1">
    <location>
        <begin position="23"/>
        <end position="35"/>
    </location>
</feature>
<evidence type="ECO:0000256" key="1">
    <source>
        <dbReference type="SAM" id="MobiDB-lite"/>
    </source>
</evidence>
<evidence type="ECO:0000313" key="3">
    <source>
        <dbReference type="Proteomes" id="UP000507222"/>
    </source>
</evidence>
<sequence>MPTLSSSSSLASSNSLPWLPERSSNSAMSSSNLHSCQRVPAAPRGYPCRPTASESFKTAPNSRGNNRNVATAMAFGCCNCSTATRPPPSCNHKG</sequence>
<proteinExistence type="predicted"/>
<organism evidence="2 3">
    <name type="scientific">Prunus armeniaca</name>
    <name type="common">Apricot</name>
    <name type="synonym">Armeniaca vulgaris</name>
    <dbReference type="NCBI Taxonomy" id="36596"/>
    <lineage>
        <taxon>Eukaryota</taxon>
        <taxon>Viridiplantae</taxon>
        <taxon>Streptophyta</taxon>
        <taxon>Embryophyta</taxon>
        <taxon>Tracheophyta</taxon>
        <taxon>Spermatophyta</taxon>
        <taxon>Magnoliopsida</taxon>
        <taxon>eudicotyledons</taxon>
        <taxon>Gunneridae</taxon>
        <taxon>Pentapetalae</taxon>
        <taxon>rosids</taxon>
        <taxon>fabids</taxon>
        <taxon>Rosales</taxon>
        <taxon>Rosaceae</taxon>
        <taxon>Amygdaloideae</taxon>
        <taxon>Amygdaleae</taxon>
        <taxon>Prunus</taxon>
    </lineage>
</organism>
<gene>
    <name evidence="2" type="ORF">CURHAP_LOCUS49009</name>
</gene>
<name>A0A6J5VN84_PRUAR</name>
<dbReference type="AlphaFoldDB" id="A0A6J5VN84"/>